<comment type="similarity">
    <text evidence="1">Belongs to the protein-tyrosine phosphatase family.</text>
</comment>
<dbReference type="EMBL" id="SGWQ01000010">
    <property type="protein sequence ID" value="RZS33897.1"/>
    <property type="molecule type" value="Genomic_DNA"/>
</dbReference>
<dbReference type="Gene3D" id="3.90.190.10">
    <property type="entry name" value="Protein tyrosine phosphatase superfamily"/>
    <property type="match status" value="1"/>
</dbReference>
<dbReference type="InterPro" id="IPR026893">
    <property type="entry name" value="Tyr/Ser_Pase_IphP-type"/>
</dbReference>
<dbReference type="SUPFAM" id="SSF52799">
    <property type="entry name" value="(Phosphotyrosine protein) phosphatases II"/>
    <property type="match status" value="1"/>
</dbReference>
<feature type="domain" description="Tyrosine specific protein phosphatases" evidence="2">
    <location>
        <begin position="111"/>
        <end position="177"/>
    </location>
</feature>
<organism evidence="3 4">
    <name type="scientific">Herbihabitans rhizosphaerae</name>
    <dbReference type="NCBI Taxonomy" id="1872711"/>
    <lineage>
        <taxon>Bacteria</taxon>
        <taxon>Bacillati</taxon>
        <taxon>Actinomycetota</taxon>
        <taxon>Actinomycetes</taxon>
        <taxon>Pseudonocardiales</taxon>
        <taxon>Pseudonocardiaceae</taxon>
        <taxon>Herbihabitans</taxon>
    </lineage>
</organism>
<evidence type="ECO:0000256" key="1">
    <source>
        <dbReference type="ARBA" id="ARBA00009580"/>
    </source>
</evidence>
<evidence type="ECO:0000313" key="3">
    <source>
        <dbReference type="EMBL" id="RZS33897.1"/>
    </source>
</evidence>
<dbReference type="AlphaFoldDB" id="A0A4V2ERS6"/>
<dbReference type="Pfam" id="PF13350">
    <property type="entry name" value="Y_phosphatase3"/>
    <property type="match status" value="1"/>
</dbReference>
<dbReference type="PANTHER" id="PTHR31126">
    <property type="entry name" value="TYROSINE-PROTEIN PHOSPHATASE"/>
    <property type="match status" value="1"/>
</dbReference>
<sequence>MGVDRHLNIDGLVNARDLGGLPTKDGRTVRKGAVVRTEALTRVTDAGWAALVDHGVRTVIDLRGDDELERNPAIAQSPDQVRRLHLPLDDLSDTEFWDEWQALSATPLYYRPFLKRYPATVARIIGAIADAEQGGVLIHCAGGRDRTGLISALLLAFAGVSADDIATDYRLSDERLVTLFSVLGIEDPSQVIASTLAERGTNAHAEMMAIVDSLDVPHYLADAGLTEPQLAALRHRLVSP</sequence>
<reference evidence="3 4" key="1">
    <citation type="submission" date="2019-02" db="EMBL/GenBank/DDBJ databases">
        <title>Genomic Encyclopedia of Type Strains, Phase IV (KMG-IV): sequencing the most valuable type-strain genomes for metagenomic binning, comparative biology and taxonomic classification.</title>
        <authorList>
            <person name="Goeker M."/>
        </authorList>
    </citation>
    <scope>NUCLEOTIDE SEQUENCE [LARGE SCALE GENOMIC DNA]</scope>
    <source>
        <strain evidence="3 4">DSM 101727</strain>
    </source>
</reference>
<dbReference type="PROSITE" id="PS50056">
    <property type="entry name" value="TYR_PHOSPHATASE_2"/>
    <property type="match status" value="1"/>
</dbReference>
<name>A0A4V2ERS6_9PSEU</name>
<dbReference type="PROSITE" id="PS00383">
    <property type="entry name" value="TYR_PHOSPHATASE_1"/>
    <property type="match status" value="1"/>
</dbReference>
<keyword evidence="4" id="KW-1185">Reference proteome</keyword>
<evidence type="ECO:0000313" key="4">
    <source>
        <dbReference type="Proteomes" id="UP000294257"/>
    </source>
</evidence>
<dbReference type="OrthoDB" id="1188001at2"/>
<accession>A0A4V2ERS6</accession>
<dbReference type="InterPro" id="IPR029021">
    <property type="entry name" value="Prot-tyrosine_phosphatase-like"/>
</dbReference>
<proteinExistence type="inferred from homology"/>
<dbReference type="PANTHER" id="PTHR31126:SF1">
    <property type="entry name" value="TYROSINE SPECIFIC PROTEIN PHOSPHATASES DOMAIN-CONTAINING PROTEIN"/>
    <property type="match status" value="1"/>
</dbReference>
<protein>
    <submittedName>
        <fullName evidence="3">Protein tyrosine/serine phosphatase</fullName>
    </submittedName>
</protein>
<evidence type="ECO:0000259" key="2">
    <source>
        <dbReference type="PROSITE" id="PS50056"/>
    </source>
</evidence>
<gene>
    <name evidence="3" type="ORF">EV193_11047</name>
</gene>
<dbReference type="Proteomes" id="UP000294257">
    <property type="component" value="Unassembled WGS sequence"/>
</dbReference>
<comment type="caution">
    <text evidence="3">The sequence shown here is derived from an EMBL/GenBank/DDBJ whole genome shotgun (WGS) entry which is preliminary data.</text>
</comment>
<dbReference type="GO" id="GO:0004721">
    <property type="term" value="F:phosphoprotein phosphatase activity"/>
    <property type="evidence" value="ECO:0007669"/>
    <property type="project" value="InterPro"/>
</dbReference>
<dbReference type="InterPro" id="IPR000387">
    <property type="entry name" value="Tyr_Pase_dom"/>
</dbReference>
<dbReference type="InterPro" id="IPR016130">
    <property type="entry name" value="Tyr_Pase_AS"/>
</dbReference>